<gene>
    <name evidence="3" type="ORF">Q664_00670</name>
</gene>
<dbReference type="InterPro" id="IPR008538">
    <property type="entry name" value="Uma2"/>
</dbReference>
<dbReference type="CDD" id="cd06260">
    <property type="entry name" value="DUF820-like"/>
    <property type="match status" value="1"/>
</dbReference>
<feature type="domain" description="Putative restriction endonuclease" evidence="2">
    <location>
        <begin position="46"/>
        <end position="193"/>
    </location>
</feature>
<sequence>MARDDETREDVHPRAPSREEWARMSEAERARVVEELPGEVTWDEMAMPEGDLHSQAKMGALQALKGYFSRQQRRVYVGSELPVYYPAERRFAPDLVVVLDAEPHLRSKWVVSHEGKGLDWVLEVHVGGDRKKDAEYNVKRYARVRIPEYFIYDRARQRLYGYRLPSPEAREYVPIASEGGRFSSEVLGLELQVEEGRLRFWAGSALLLEYEELIDRMRETMKGLQQRADADARQLEESEQLRQETERLRQETEQRLAEETRRREEETQRREGLERRLAESLAELERLKQRGP</sequence>
<dbReference type="Pfam" id="PF05685">
    <property type="entry name" value="Uma2"/>
    <property type="match status" value="1"/>
</dbReference>
<dbReference type="InterPro" id="IPR011335">
    <property type="entry name" value="Restrct_endonuc-II-like"/>
</dbReference>
<dbReference type="RefSeq" id="WP_043388734.1">
    <property type="nucleotide sequence ID" value="NZ_JPMI01000004.1"/>
</dbReference>
<evidence type="ECO:0000259" key="2">
    <source>
        <dbReference type="Pfam" id="PF05685"/>
    </source>
</evidence>
<protein>
    <recommendedName>
        <fullName evidence="2">Putative restriction endonuclease domain-containing protein</fullName>
    </recommendedName>
</protein>
<proteinExistence type="predicted"/>
<dbReference type="AlphaFoldDB" id="A0A084T1Z2"/>
<dbReference type="Gene3D" id="3.90.1570.10">
    <property type="entry name" value="tt1808, chain A"/>
    <property type="match status" value="1"/>
</dbReference>
<reference evidence="3 4" key="1">
    <citation type="submission" date="2014-07" db="EMBL/GenBank/DDBJ databases">
        <title>Draft Genome Sequence of Gephyronic Acid Producer, Cystobacter violaceus Strain Cb vi76.</title>
        <authorList>
            <person name="Stevens D.C."/>
            <person name="Young J."/>
            <person name="Carmichael R."/>
            <person name="Tan J."/>
            <person name="Taylor R.E."/>
        </authorList>
    </citation>
    <scope>NUCLEOTIDE SEQUENCE [LARGE SCALE GENOMIC DNA]</scope>
    <source>
        <strain evidence="3 4">Cb vi76</strain>
    </source>
</reference>
<evidence type="ECO:0000256" key="1">
    <source>
        <dbReference type="SAM" id="MobiDB-lite"/>
    </source>
</evidence>
<dbReference type="PANTHER" id="PTHR33352">
    <property type="entry name" value="SLR1095 PROTEIN"/>
    <property type="match status" value="1"/>
</dbReference>
<dbReference type="EMBL" id="JPMI01000004">
    <property type="protein sequence ID" value="KFA94727.1"/>
    <property type="molecule type" value="Genomic_DNA"/>
</dbReference>
<dbReference type="Proteomes" id="UP000028547">
    <property type="component" value="Unassembled WGS sequence"/>
</dbReference>
<evidence type="ECO:0000313" key="3">
    <source>
        <dbReference type="EMBL" id="KFA94727.1"/>
    </source>
</evidence>
<dbReference type="PANTHER" id="PTHR33352:SF3">
    <property type="entry name" value="SLR1612 PROTEIN"/>
    <property type="match status" value="1"/>
</dbReference>
<dbReference type="SUPFAM" id="SSF52980">
    <property type="entry name" value="Restriction endonuclease-like"/>
    <property type="match status" value="1"/>
</dbReference>
<comment type="caution">
    <text evidence="3">The sequence shown here is derived from an EMBL/GenBank/DDBJ whole genome shotgun (WGS) entry which is preliminary data.</text>
</comment>
<accession>A0A084T1Z2</accession>
<dbReference type="InterPro" id="IPR012296">
    <property type="entry name" value="Nuclease_put_TT1808"/>
</dbReference>
<evidence type="ECO:0000313" key="4">
    <source>
        <dbReference type="Proteomes" id="UP000028547"/>
    </source>
</evidence>
<feature type="region of interest" description="Disordered" evidence="1">
    <location>
        <begin position="228"/>
        <end position="274"/>
    </location>
</feature>
<organism evidence="3 4">
    <name type="scientific">Archangium violaceum Cb vi76</name>
    <dbReference type="NCBI Taxonomy" id="1406225"/>
    <lineage>
        <taxon>Bacteria</taxon>
        <taxon>Pseudomonadati</taxon>
        <taxon>Myxococcota</taxon>
        <taxon>Myxococcia</taxon>
        <taxon>Myxococcales</taxon>
        <taxon>Cystobacterineae</taxon>
        <taxon>Archangiaceae</taxon>
        <taxon>Archangium</taxon>
    </lineage>
</organism>
<name>A0A084T1Z2_9BACT</name>
<feature type="region of interest" description="Disordered" evidence="1">
    <location>
        <begin position="1"/>
        <end position="26"/>
    </location>
</feature>